<dbReference type="GO" id="GO:0006898">
    <property type="term" value="P:receptor-mediated endocytosis"/>
    <property type="evidence" value="ECO:0007669"/>
    <property type="project" value="TreeGrafter"/>
</dbReference>
<name>A0A9D5CDC0_9LILI</name>
<dbReference type="InterPro" id="IPR044978">
    <property type="entry name" value="GRV2/DNAJC13"/>
</dbReference>
<dbReference type="GO" id="GO:2000641">
    <property type="term" value="P:regulation of early endosome to late endosome transport"/>
    <property type="evidence" value="ECO:0007669"/>
    <property type="project" value="InterPro"/>
</dbReference>
<gene>
    <name evidence="1" type="ORF">J5N97_018813</name>
</gene>
<organism evidence="1 2">
    <name type="scientific">Dioscorea zingiberensis</name>
    <dbReference type="NCBI Taxonomy" id="325984"/>
    <lineage>
        <taxon>Eukaryota</taxon>
        <taxon>Viridiplantae</taxon>
        <taxon>Streptophyta</taxon>
        <taxon>Embryophyta</taxon>
        <taxon>Tracheophyta</taxon>
        <taxon>Spermatophyta</taxon>
        <taxon>Magnoliopsida</taxon>
        <taxon>Liliopsida</taxon>
        <taxon>Dioscoreales</taxon>
        <taxon>Dioscoreaceae</taxon>
        <taxon>Dioscorea</taxon>
    </lineage>
</organism>
<dbReference type="PANTHER" id="PTHR36983">
    <property type="entry name" value="DNAJ HOMOLOG SUBFAMILY C MEMBER 13"/>
    <property type="match status" value="1"/>
</dbReference>
<dbReference type="OrthoDB" id="1989310at2759"/>
<dbReference type="Proteomes" id="UP001085076">
    <property type="component" value="Miscellaneous, Linkage group lg05"/>
</dbReference>
<evidence type="ECO:0000313" key="1">
    <source>
        <dbReference type="EMBL" id="KAJ0970854.1"/>
    </source>
</evidence>
<proteinExistence type="predicted"/>
<accession>A0A9D5CDC0</accession>
<dbReference type="GO" id="GO:0007032">
    <property type="term" value="P:endosome organization"/>
    <property type="evidence" value="ECO:0007669"/>
    <property type="project" value="InterPro"/>
</dbReference>
<sequence length="108" mass="11945">MNNCRQLCKGCKAHKFGVSSGLQDALLQAGLLWYLLRLLLQYDSTGEENDMNEAHGVGARVQIAKNLYAVWAAHALSRLFGFSDDRISRPHNHAAANALKRIAYSKAC</sequence>
<protein>
    <submittedName>
        <fullName evidence="1">Uncharacterized protein</fullName>
    </submittedName>
</protein>
<comment type="caution">
    <text evidence="1">The sequence shown here is derived from an EMBL/GenBank/DDBJ whole genome shotgun (WGS) entry which is preliminary data.</text>
</comment>
<dbReference type="GO" id="GO:0010008">
    <property type="term" value="C:endosome membrane"/>
    <property type="evidence" value="ECO:0007669"/>
    <property type="project" value="TreeGrafter"/>
</dbReference>
<dbReference type="AlphaFoldDB" id="A0A9D5CDC0"/>
<reference evidence="1" key="1">
    <citation type="submission" date="2021-03" db="EMBL/GenBank/DDBJ databases">
        <authorList>
            <person name="Li Z."/>
            <person name="Yang C."/>
        </authorList>
    </citation>
    <scope>NUCLEOTIDE SEQUENCE</scope>
    <source>
        <strain evidence="1">Dzin_1.0</strain>
        <tissue evidence="1">Leaf</tissue>
    </source>
</reference>
<keyword evidence="2" id="KW-1185">Reference proteome</keyword>
<evidence type="ECO:0000313" key="2">
    <source>
        <dbReference type="Proteomes" id="UP001085076"/>
    </source>
</evidence>
<reference evidence="1" key="2">
    <citation type="journal article" date="2022" name="Hortic Res">
        <title>The genome of Dioscorea zingiberensis sheds light on the biosynthesis, origin and evolution of the medicinally important diosgenin saponins.</title>
        <authorList>
            <person name="Li Y."/>
            <person name="Tan C."/>
            <person name="Li Z."/>
            <person name="Guo J."/>
            <person name="Li S."/>
            <person name="Chen X."/>
            <person name="Wang C."/>
            <person name="Dai X."/>
            <person name="Yang H."/>
            <person name="Song W."/>
            <person name="Hou L."/>
            <person name="Xu J."/>
            <person name="Tong Z."/>
            <person name="Xu A."/>
            <person name="Yuan X."/>
            <person name="Wang W."/>
            <person name="Yang Q."/>
            <person name="Chen L."/>
            <person name="Sun Z."/>
            <person name="Wang K."/>
            <person name="Pan B."/>
            <person name="Chen J."/>
            <person name="Bao Y."/>
            <person name="Liu F."/>
            <person name="Qi X."/>
            <person name="Gang D.R."/>
            <person name="Wen J."/>
            <person name="Li J."/>
        </authorList>
    </citation>
    <scope>NUCLEOTIDE SEQUENCE</scope>
    <source>
        <strain evidence="1">Dzin_1.0</strain>
    </source>
</reference>
<dbReference type="EMBL" id="JAGGNH010000005">
    <property type="protein sequence ID" value="KAJ0970854.1"/>
    <property type="molecule type" value="Genomic_DNA"/>
</dbReference>
<dbReference type="PANTHER" id="PTHR36983:SF2">
    <property type="entry name" value="DNAJ HOMOLOG SUBFAMILY C MEMBER 13"/>
    <property type="match status" value="1"/>
</dbReference>